<evidence type="ECO:0000256" key="1">
    <source>
        <dbReference type="SAM" id="SignalP"/>
    </source>
</evidence>
<feature type="chain" id="PRO_5043008295" evidence="1">
    <location>
        <begin position="19"/>
        <end position="421"/>
    </location>
</feature>
<keyword evidence="1" id="KW-0732">Signal</keyword>
<keyword evidence="3" id="KW-1185">Reference proteome</keyword>
<gene>
    <name evidence="2" type="ORF">OC842_003432</name>
</gene>
<protein>
    <submittedName>
        <fullName evidence="2">Uncharacterized protein</fullName>
    </submittedName>
</protein>
<accession>A0AAN6GG39</accession>
<feature type="signal peptide" evidence="1">
    <location>
        <begin position="1"/>
        <end position="18"/>
    </location>
</feature>
<organism evidence="2 3">
    <name type="scientific">Tilletia horrida</name>
    <dbReference type="NCBI Taxonomy" id="155126"/>
    <lineage>
        <taxon>Eukaryota</taxon>
        <taxon>Fungi</taxon>
        <taxon>Dikarya</taxon>
        <taxon>Basidiomycota</taxon>
        <taxon>Ustilaginomycotina</taxon>
        <taxon>Exobasidiomycetes</taxon>
        <taxon>Tilletiales</taxon>
        <taxon>Tilletiaceae</taxon>
        <taxon>Tilletia</taxon>
    </lineage>
</organism>
<dbReference type="EMBL" id="JAPDMQ010000170">
    <property type="protein sequence ID" value="KAK0532035.1"/>
    <property type="molecule type" value="Genomic_DNA"/>
</dbReference>
<dbReference type="Proteomes" id="UP001176521">
    <property type="component" value="Unassembled WGS sequence"/>
</dbReference>
<evidence type="ECO:0000313" key="3">
    <source>
        <dbReference type="Proteomes" id="UP001176521"/>
    </source>
</evidence>
<sequence>MRLHTLLLLASILSVAQALTTGPYGVGDGAYVGSDDPRLEQTQGVAVNAINTTRVCDVSGDVTAQGVTFQLLSALYFPNRANTSTQALQGLYFTSLGMPAQITDALVKQGHTSFFLSNLTANDIVTLKTGSNTDSHAEPGPRTFSQASIPIRAGVPYTIFPLVTKDYAIYTFNASSPPITTSTTAAFFRSGFSFNLYSSVHVSCPAPAREPAAGWTNFVDIPRYGGTGAPLSFTKLYTNNPVARFPPAQLTTAVSSYTPSCSFTGIGKQTMQVSLAGLKANGLVSSSKPIVFKQGQANINITSGIASFLRSSHPTATKVSVKLTTFQVAVSNASPATTNLVPSSGYTSAVYSLSTSGAATASLPRGAPASTFPDATFTPTSPGTRATAVLSQGVVAGTINLLNSASSLVAAVPFRCDEGTK</sequence>
<reference evidence="2" key="1">
    <citation type="journal article" date="2023" name="PhytoFront">
        <title>Draft Genome Resources of Seven Strains of Tilletia horrida, Causal Agent of Kernel Smut of Rice.</title>
        <authorList>
            <person name="Khanal S."/>
            <person name="Antony Babu S."/>
            <person name="Zhou X.G."/>
        </authorList>
    </citation>
    <scope>NUCLEOTIDE SEQUENCE</scope>
    <source>
        <strain evidence="2">TX3</strain>
    </source>
</reference>
<comment type="caution">
    <text evidence="2">The sequence shown here is derived from an EMBL/GenBank/DDBJ whole genome shotgun (WGS) entry which is preliminary data.</text>
</comment>
<evidence type="ECO:0000313" key="2">
    <source>
        <dbReference type="EMBL" id="KAK0532035.1"/>
    </source>
</evidence>
<dbReference type="AlphaFoldDB" id="A0AAN6GG39"/>
<proteinExistence type="predicted"/>
<name>A0AAN6GG39_9BASI</name>